<name>A0AAV4WF64_CAEEX</name>
<reference evidence="1 2" key="1">
    <citation type="submission" date="2021-06" db="EMBL/GenBank/DDBJ databases">
        <title>Caerostris extrusa draft genome.</title>
        <authorList>
            <person name="Kono N."/>
            <person name="Arakawa K."/>
        </authorList>
    </citation>
    <scope>NUCLEOTIDE SEQUENCE [LARGE SCALE GENOMIC DNA]</scope>
</reference>
<sequence>MHRKNGELSKEQKAEKIRNALWCDGLHLSTSAPSAVMKSSLHCDCDSDKPHFEMSRGIQQYIAKNGELSKQQKAEEIGTHFLERRIAFVNISTLRRNEIKSSLRLRLGQGQGKGGLR</sequence>
<keyword evidence="2" id="KW-1185">Reference proteome</keyword>
<proteinExistence type="predicted"/>
<dbReference type="AlphaFoldDB" id="A0AAV4WF64"/>
<evidence type="ECO:0000313" key="2">
    <source>
        <dbReference type="Proteomes" id="UP001054945"/>
    </source>
</evidence>
<gene>
    <name evidence="1" type="ORF">CEXT_627981</name>
</gene>
<comment type="caution">
    <text evidence="1">The sequence shown here is derived from an EMBL/GenBank/DDBJ whole genome shotgun (WGS) entry which is preliminary data.</text>
</comment>
<accession>A0AAV4WF64</accession>
<dbReference type="EMBL" id="BPLR01016068">
    <property type="protein sequence ID" value="GIY81008.1"/>
    <property type="molecule type" value="Genomic_DNA"/>
</dbReference>
<protein>
    <submittedName>
        <fullName evidence="1">Uncharacterized protein</fullName>
    </submittedName>
</protein>
<organism evidence="1 2">
    <name type="scientific">Caerostris extrusa</name>
    <name type="common">Bark spider</name>
    <name type="synonym">Caerostris bankana</name>
    <dbReference type="NCBI Taxonomy" id="172846"/>
    <lineage>
        <taxon>Eukaryota</taxon>
        <taxon>Metazoa</taxon>
        <taxon>Ecdysozoa</taxon>
        <taxon>Arthropoda</taxon>
        <taxon>Chelicerata</taxon>
        <taxon>Arachnida</taxon>
        <taxon>Araneae</taxon>
        <taxon>Araneomorphae</taxon>
        <taxon>Entelegynae</taxon>
        <taxon>Araneoidea</taxon>
        <taxon>Araneidae</taxon>
        <taxon>Caerostris</taxon>
    </lineage>
</organism>
<dbReference type="Proteomes" id="UP001054945">
    <property type="component" value="Unassembled WGS sequence"/>
</dbReference>
<evidence type="ECO:0000313" key="1">
    <source>
        <dbReference type="EMBL" id="GIY81008.1"/>
    </source>
</evidence>